<dbReference type="Proteomes" id="UP001419268">
    <property type="component" value="Unassembled WGS sequence"/>
</dbReference>
<evidence type="ECO:0000313" key="2">
    <source>
        <dbReference type="Proteomes" id="UP001419268"/>
    </source>
</evidence>
<evidence type="ECO:0000313" key="1">
    <source>
        <dbReference type="EMBL" id="KAK9132503.1"/>
    </source>
</evidence>
<reference evidence="1 2" key="1">
    <citation type="submission" date="2024-01" db="EMBL/GenBank/DDBJ databases">
        <title>Genome assemblies of Stephania.</title>
        <authorList>
            <person name="Yang L."/>
        </authorList>
    </citation>
    <scope>NUCLEOTIDE SEQUENCE [LARGE SCALE GENOMIC DNA]</scope>
    <source>
        <strain evidence="1">JXDWG</strain>
        <tissue evidence="1">Leaf</tissue>
    </source>
</reference>
<name>A0AAP0P6D8_9MAGN</name>
<accession>A0AAP0P6D8</accession>
<dbReference type="EMBL" id="JBBNAG010000005">
    <property type="protein sequence ID" value="KAK9132503.1"/>
    <property type="molecule type" value="Genomic_DNA"/>
</dbReference>
<sequence>MYPMDESPRLLVCKAHGCLRKVSIFRPKPLIFERTSEISKQTLDMNSILLVNPSIDSSISSSFFSCASKVSSRASTFGAILELCSDTIDIILKSYCLIDKRKQQEESENPEKSHKFLSAQTHKSSQITIRTTRCLSLPYHLYLYYNFKLNQLPL</sequence>
<comment type="caution">
    <text evidence="1">The sequence shown here is derived from an EMBL/GenBank/DDBJ whole genome shotgun (WGS) entry which is preliminary data.</text>
</comment>
<proteinExistence type="predicted"/>
<organism evidence="1 2">
    <name type="scientific">Stephania cephalantha</name>
    <dbReference type="NCBI Taxonomy" id="152367"/>
    <lineage>
        <taxon>Eukaryota</taxon>
        <taxon>Viridiplantae</taxon>
        <taxon>Streptophyta</taxon>
        <taxon>Embryophyta</taxon>
        <taxon>Tracheophyta</taxon>
        <taxon>Spermatophyta</taxon>
        <taxon>Magnoliopsida</taxon>
        <taxon>Ranunculales</taxon>
        <taxon>Menispermaceae</taxon>
        <taxon>Menispermoideae</taxon>
        <taxon>Cissampelideae</taxon>
        <taxon>Stephania</taxon>
    </lineage>
</organism>
<protein>
    <submittedName>
        <fullName evidence="1">Uncharacterized protein</fullName>
    </submittedName>
</protein>
<keyword evidence="2" id="KW-1185">Reference proteome</keyword>
<dbReference type="AlphaFoldDB" id="A0AAP0P6D8"/>
<gene>
    <name evidence="1" type="ORF">Scep_012031</name>
</gene>